<gene>
    <name evidence="1" type="ORF">ACFPIH_23325</name>
</gene>
<keyword evidence="2" id="KW-1185">Reference proteome</keyword>
<accession>A0ABV9AR90</accession>
<evidence type="ECO:0000313" key="2">
    <source>
        <dbReference type="Proteomes" id="UP001595839"/>
    </source>
</evidence>
<evidence type="ECO:0008006" key="3">
    <source>
        <dbReference type="Google" id="ProtNLM"/>
    </source>
</evidence>
<dbReference type="EMBL" id="JBHSFK010000015">
    <property type="protein sequence ID" value="MFC4502424.1"/>
    <property type="molecule type" value="Genomic_DNA"/>
</dbReference>
<dbReference type="Proteomes" id="UP001595839">
    <property type="component" value="Unassembled WGS sequence"/>
</dbReference>
<organism evidence="1 2">
    <name type="scientific">Streptomyces vulcanius</name>
    <dbReference type="NCBI Taxonomy" id="1441876"/>
    <lineage>
        <taxon>Bacteria</taxon>
        <taxon>Bacillati</taxon>
        <taxon>Actinomycetota</taxon>
        <taxon>Actinomycetes</taxon>
        <taxon>Kitasatosporales</taxon>
        <taxon>Streptomycetaceae</taxon>
        <taxon>Streptomyces</taxon>
    </lineage>
</organism>
<name>A0ABV9AR90_9ACTN</name>
<comment type="caution">
    <text evidence="1">The sequence shown here is derived from an EMBL/GenBank/DDBJ whole genome shotgun (WGS) entry which is preliminary data.</text>
</comment>
<dbReference type="RefSeq" id="WP_381175061.1">
    <property type="nucleotide sequence ID" value="NZ_JBHSFK010000015.1"/>
</dbReference>
<evidence type="ECO:0000313" key="1">
    <source>
        <dbReference type="EMBL" id="MFC4502424.1"/>
    </source>
</evidence>
<sequence>MLFGDVAPDAASSLAKVRISLRALVTETLRLAEEAACTPHQAARRIAEARHEELLRRPGTG</sequence>
<proteinExistence type="predicted"/>
<reference evidence="2" key="1">
    <citation type="journal article" date="2019" name="Int. J. Syst. Evol. Microbiol.">
        <title>The Global Catalogue of Microorganisms (GCM) 10K type strain sequencing project: providing services to taxonomists for standard genome sequencing and annotation.</title>
        <authorList>
            <consortium name="The Broad Institute Genomics Platform"/>
            <consortium name="The Broad Institute Genome Sequencing Center for Infectious Disease"/>
            <person name="Wu L."/>
            <person name="Ma J."/>
        </authorList>
    </citation>
    <scope>NUCLEOTIDE SEQUENCE [LARGE SCALE GENOMIC DNA]</scope>
    <source>
        <strain evidence="2">CGMCC 4.7177</strain>
    </source>
</reference>
<protein>
    <recommendedName>
        <fullName evidence="3">ANTAR domain-containing protein</fullName>
    </recommendedName>
</protein>